<dbReference type="GO" id="GO:0042254">
    <property type="term" value="P:ribosome biogenesis"/>
    <property type="evidence" value="ECO:0007669"/>
    <property type="project" value="InterPro"/>
</dbReference>
<dbReference type="EMBL" id="CP002278">
    <property type="protein sequence ID" value="ADP77270.1"/>
    <property type="molecule type" value="Genomic_DNA"/>
</dbReference>
<protein>
    <submittedName>
        <fullName evidence="1">H/ACA RNA-protein complex component Gar1</fullName>
    </submittedName>
</protein>
<keyword evidence="2" id="KW-1185">Reference proteome</keyword>
<organism evidence="1 2">
    <name type="scientific">Methanothermus fervidus (strain ATCC 43054 / DSM 2088 / JCM 10308 / V24 S)</name>
    <dbReference type="NCBI Taxonomy" id="523846"/>
    <lineage>
        <taxon>Archaea</taxon>
        <taxon>Methanobacteriati</taxon>
        <taxon>Methanobacteriota</taxon>
        <taxon>Methanomada group</taxon>
        <taxon>Methanobacteria</taxon>
        <taxon>Methanobacteriales</taxon>
        <taxon>Methanothermaceae</taxon>
        <taxon>Methanothermus</taxon>
    </lineage>
</organism>
<sequence length="86" mass="9686">MASIKGKLLKITDKGFLVAKVKMTPAIGSPVYSSDNIKIGNVKRVFGPTKNPYITIDPAINSKKLEKRVGTTIFIKKKKRRREKRK</sequence>
<reference evidence="1 2" key="1">
    <citation type="journal article" date="2010" name="Stand. Genomic Sci.">
        <title>Complete genome sequence of Methanothermus fervidus type strain (V24S).</title>
        <authorList>
            <person name="Anderson I."/>
            <person name="Djao O.D."/>
            <person name="Misra M."/>
            <person name="Chertkov O."/>
            <person name="Nolan M."/>
            <person name="Lucas S."/>
            <person name="Lapidus A."/>
            <person name="Del Rio T.G."/>
            <person name="Tice H."/>
            <person name="Cheng J.F."/>
            <person name="Tapia R."/>
            <person name="Han C."/>
            <person name="Goodwin L."/>
            <person name="Pitluck S."/>
            <person name="Liolios K."/>
            <person name="Ivanova N."/>
            <person name="Mavromatis K."/>
            <person name="Mikhailova N."/>
            <person name="Pati A."/>
            <person name="Brambilla E."/>
            <person name="Chen A."/>
            <person name="Palaniappan K."/>
            <person name="Land M."/>
            <person name="Hauser L."/>
            <person name="Chang Y.J."/>
            <person name="Jeffries C.D."/>
            <person name="Sikorski J."/>
            <person name="Spring S."/>
            <person name="Rohde M."/>
            <person name="Eichinger K."/>
            <person name="Huber H."/>
            <person name="Wirth R."/>
            <person name="Goker M."/>
            <person name="Detter J.C."/>
            <person name="Woyke T."/>
            <person name="Bristow J."/>
            <person name="Eisen J.A."/>
            <person name="Markowitz V."/>
            <person name="Hugenholtz P."/>
            <person name="Klenk H.P."/>
            <person name="Kyrpides N.C."/>
        </authorList>
    </citation>
    <scope>NUCLEOTIDE SEQUENCE [LARGE SCALE GENOMIC DNA]</scope>
    <source>
        <strain evidence="2">ATCC 43054 / DSM 2088 / JCM 10308 / V24 S</strain>
    </source>
</reference>
<name>E3GY88_METFV</name>
<dbReference type="AlphaFoldDB" id="E3GY88"/>
<dbReference type="KEGG" id="mfv:Mfer_0470"/>
<gene>
    <name evidence="1" type="ordered locus">Mfer_0470</name>
</gene>
<dbReference type="HOGENOM" id="CLU_165884_2_0_2"/>
<dbReference type="GO" id="GO:0001522">
    <property type="term" value="P:pseudouridine synthesis"/>
    <property type="evidence" value="ECO:0007669"/>
    <property type="project" value="InterPro"/>
</dbReference>
<dbReference type="OrthoDB" id="60264at2157"/>
<evidence type="ECO:0000313" key="1">
    <source>
        <dbReference type="EMBL" id="ADP77270.1"/>
    </source>
</evidence>
<accession>E3GY88</accession>
<dbReference type="InterPro" id="IPR007504">
    <property type="entry name" value="H/ACA_rnp_Gar1/Naf1"/>
</dbReference>
<dbReference type="SUPFAM" id="SSF50447">
    <property type="entry name" value="Translation proteins"/>
    <property type="match status" value="1"/>
</dbReference>
<dbReference type="InterPro" id="IPR009000">
    <property type="entry name" value="Transl_B-barrel_sf"/>
</dbReference>
<dbReference type="Proteomes" id="UP000002315">
    <property type="component" value="Chromosome"/>
</dbReference>
<dbReference type="InterPro" id="IPR038664">
    <property type="entry name" value="Gar1/Naf1_Cbf5-bd_sf"/>
</dbReference>
<dbReference type="Gene3D" id="2.40.10.230">
    <property type="entry name" value="Probable tRNA pseudouridine synthase domain"/>
    <property type="match status" value="1"/>
</dbReference>
<dbReference type="Pfam" id="PF04410">
    <property type="entry name" value="Gar1"/>
    <property type="match status" value="1"/>
</dbReference>
<proteinExistence type="predicted"/>
<evidence type="ECO:0000313" key="2">
    <source>
        <dbReference type="Proteomes" id="UP000002315"/>
    </source>
</evidence>
<dbReference type="STRING" id="523846.Mfer_0470"/>